<dbReference type="PANTHER" id="PTHR13483">
    <property type="entry name" value="BOX C_D SNORNA PROTEIN 1-RELATED"/>
    <property type="match status" value="1"/>
</dbReference>
<keyword evidence="3 7" id="KW-0863">Zinc-finger</keyword>
<dbReference type="STRING" id="92696.A0A4V2MXN8"/>
<dbReference type="Gene3D" id="3.30.60.190">
    <property type="match status" value="1"/>
</dbReference>
<dbReference type="InterPro" id="IPR057721">
    <property type="entry name" value="BCD1_alpha/beta"/>
</dbReference>
<dbReference type="PANTHER" id="PTHR13483:SF3">
    <property type="entry name" value="BOX C_D SNORNA PROTEIN 1"/>
    <property type="match status" value="1"/>
</dbReference>
<dbReference type="InterPro" id="IPR051639">
    <property type="entry name" value="BCD1"/>
</dbReference>
<dbReference type="CDD" id="cd23023">
    <property type="entry name" value="zf-HIT_BCD1"/>
    <property type="match status" value="1"/>
</dbReference>
<feature type="compositionally biased region" description="Acidic residues" evidence="8">
    <location>
        <begin position="521"/>
        <end position="536"/>
    </location>
</feature>
<keyword evidence="1" id="KW-0597">Phosphoprotein</keyword>
<evidence type="ECO:0000256" key="6">
    <source>
        <dbReference type="ARBA" id="ARBA00049654"/>
    </source>
</evidence>
<dbReference type="GO" id="GO:0048254">
    <property type="term" value="P:snoRNA localization"/>
    <property type="evidence" value="ECO:0007669"/>
    <property type="project" value="TreeGrafter"/>
</dbReference>
<dbReference type="GO" id="GO:0070761">
    <property type="term" value="C:pre-snoRNP complex"/>
    <property type="evidence" value="ECO:0007669"/>
    <property type="project" value="TreeGrafter"/>
</dbReference>
<evidence type="ECO:0000256" key="8">
    <source>
        <dbReference type="SAM" id="MobiDB-lite"/>
    </source>
</evidence>
<feature type="compositionally biased region" description="Low complexity" evidence="8">
    <location>
        <begin position="20"/>
        <end position="35"/>
    </location>
</feature>
<evidence type="ECO:0000259" key="9">
    <source>
        <dbReference type="PROSITE" id="PS51083"/>
    </source>
</evidence>
<keyword evidence="2" id="KW-0479">Metal-binding</keyword>
<feature type="compositionally biased region" description="Pro residues" evidence="8">
    <location>
        <begin position="10"/>
        <end position="19"/>
    </location>
</feature>
<dbReference type="GO" id="GO:0000492">
    <property type="term" value="P:box C/D snoRNP assembly"/>
    <property type="evidence" value="ECO:0007669"/>
    <property type="project" value="TreeGrafter"/>
</dbReference>
<gene>
    <name evidence="10" type="ORF">EIP91_001527</name>
</gene>
<dbReference type="OrthoDB" id="272357at2759"/>
<organism evidence="10 11">
    <name type="scientific">Steccherinum ochraceum</name>
    <dbReference type="NCBI Taxonomy" id="92696"/>
    <lineage>
        <taxon>Eukaryota</taxon>
        <taxon>Fungi</taxon>
        <taxon>Dikarya</taxon>
        <taxon>Basidiomycota</taxon>
        <taxon>Agaricomycotina</taxon>
        <taxon>Agaricomycetes</taxon>
        <taxon>Polyporales</taxon>
        <taxon>Steccherinaceae</taxon>
        <taxon>Steccherinum</taxon>
    </lineage>
</organism>
<evidence type="ECO:0000256" key="3">
    <source>
        <dbReference type="ARBA" id="ARBA00022771"/>
    </source>
</evidence>
<dbReference type="GO" id="GO:0008270">
    <property type="term" value="F:zinc ion binding"/>
    <property type="evidence" value="ECO:0007669"/>
    <property type="project" value="UniProtKB-UniRule"/>
</dbReference>
<dbReference type="Proteomes" id="UP000292702">
    <property type="component" value="Unassembled WGS sequence"/>
</dbReference>
<dbReference type="Pfam" id="PF25790">
    <property type="entry name" value="BCD1"/>
    <property type="match status" value="1"/>
</dbReference>
<feature type="domain" description="HIT-type" evidence="9">
    <location>
        <begin position="41"/>
        <end position="76"/>
    </location>
</feature>
<dbReference type="PROSITE" id="PS51083">
    <property type="entry name" value="ZF_HIT"/>
    <property type="match status" value="1"/>
</dbReference>
<feature type="region of interest" description="Disordered" evidence="8">
    <location>
        <begin position="466"/>
        <end position="490"/>
    </location>
</feature>
<proteinExistence type="inferred from homology"/>
<evidence type="ECO:0000256" key="2">
    <source>
        <dbReference type="ARBA" id="ARBA00022723"/>
    </source>
</evidence>
<feature type="compositionally biased region" description="Polar residues" evidence="8">
    <location>
        <begin position="154"/>
        <end position="166"/>
    </location>
</feature>
<name>A0A4V2MXN8_9APHY</name>
<protein>
    <recommendedName>
        <fullName evidence="9">HIT-type domain-containing protein</fullName>
    </recommendedName>
</protein>
<dbReference type="SUPFAM" id="SSF144232">
    <property type="entry name" value="HIT/MYND zinc finger-like"/>
    <property type="match status" value="1"/>
</dbReference>
<dbReference type="GO" id="GO:0000463">
    <property type="term" value="P:maturation of LSU-rRNA from tricistronic rRNA transcript (SSU-rRNA, 5.8S rRNA, LSU-rRNA)"/>
    <property type="evidence" value="ECO:0007669"/>
    <property type="project" value="TreeGrafter"/>
</dbReference>
<reference evidence="10 11" key="1">
    <citation type="submission" date="2018-11" db="EMBL/GenBank/DDBJ databases">
        <title>Genome assembly of Steccherinum ochraceum LE-BIN_3174, the white-rot fungus of the Steccherinaceae family (The Residual Polyporoid clade, Polyporales, Basidiomycota).</title>
        <authorList>
            <person name="Fedorova T.V."/>
            <person name="Glazunova O.A."/>
            <person name="Landesman E.O."/>
            <person name="Moiseenko K.V."/>
            <person name="Psurtseva N.V."/>
            <person name="Savinova O.S."/>
            <person name="Shakhova N.V."/>
            <person name="Tyazhelova T.V."/>
            <person name="Vasina D.V."/>
        </authorList>
    </citation>
    <scope>NUCLEOTIDE SEQUENCE [LARGE SCALE GENOMIC DNA]</scope>
    <source>
        <strain evidence="10 11">LE-BIN_3174</strain>
    </source>
</reference>
<keyword evidence="11" id="KW-1185">Reference proteome</keyword>
<evidence type="ECO:0000256" key="4">
    <source>
        <dbReference type="ARBA" id="ARBA00022833"/>
    </source>
</evidence>
<feature type="compositionally biased region" description="Low complexity" evidence="8">
    <location>
        <begin position="121"/>
        <end position="138"/>
    </location>
</feature>
<sequence>MTSDAGPSSLPLPLPPPSPSSSSIPPKPSSSSDTDAPAPLCAICTSDSAKYTCPRCKLRTCSLSCSTKHKSIGAGCSGIRNKAAYIPMNQYGYMALMDDYTFLEEVGRKVSEAGKEIVQGGFQNSQQQQQSGNQSVNGRGRGRGRGRGGRGSFHGQTVVQHRAGNTSKRDVLRMELDFRDIEMDMLPVGMEKRTLNQSTWDSTCVVLRTFIPKSMLYLSFLSFFSMGNIYRLNTALMTVEFVFHAPPDPYAPSSQAPDPPVTILTHRNRLDETVAQCVQARIAERVKSKKEKQVPQWLQDLVVPDPSDPDSFQTPTCVMPTVLDPLASLQSRTTALRPGHIKRQGFYKLDFKDSLQTALKHKQFVEYPTIEVWEKDAFTGTLVDDGGSVMLEEADERKPKRRKLGAREGKKAITGLLGAYGSDEEEDGEDAREEKNVFDLLAGYAGSDDEEASEGAKPAAAVVPHYLDDDELGDEDAEGETDDEMGEEPNPEELAAMLQKLREAGALRDTSANSRLATTVLDEEEQVDWGDSDDDL</sequence>
<keyword evidence="4" id="KW-0862">Zinc</keyword>
<feature type="region of interest" description="Disordered" evidence="8">
    <location>
        <begin position="1"/>
        <end position="35"/>
    </location>
</feature>
<evidence type="ECO:0000256" key="1">
    <source>
        <dbReference type="ARBA" id="ARBA00022553"/>
    </source>
</evidence>
<feature type="compositionally biased region" description="Acidic residues" evidence="8">
    <location>
        <begin position="468"/>
        <end position="490"/>
    </location>
</feature>
<comment type="similarity">
    <text evidence="6">Belongs to the BCD1 family.</text>
</comment>
<dbReference type="Pfam" id="PF04438">
    <property type="entry name" value="zf-HIT"/>
    <property type="match status" value="1"/>
</dbReference>
<dbReference type="AlphaFoldDB" id="A0A4V2MXN8"/>
<dbReference type="GO" id="GO:0005634">
    <property type="term" value="C:nucleus"/>
    <property type="evidence" value="ECO:0007669"/>
    <property type="project" value="TreeGrafter"/>
</dbReference>
<dbReference type="EMBL" id="RWJN01000014">
    <property type="protein sequence ID" value="TCD70837.1"/>
    <property type="molecule type" value="Genomic_DNA"/>
</dbReference>
<evidence type="ECO:0000256" key="7">
    <source>
        <dbReference type="PROSITE-ProRule" id="PRU00453"/>
    </source>
</evidence>
<feature type="region of interest" description="Disordered" evidence="8">
    <location>
        <begin position="505"/>
        <end position="536"/>
    </location>
</feature>
<evidence type="ECO:0000313" key="10">
    <source>
        <dbReference type="EMBL" id="TCD70837.1"/>
    </source>
</evidence>
<feature type="region of interest" description="Disordered" evidence="8">
    <location>
        <begin position="121"/>
        <end position="166"/>
    </location>
</feature>
<comment type="function">
    <text evidence="5">Required for box C/D snoRNAs accumulation involved in snoRNA processing, snoRNA transport to the nucleolus and ribosome biogenesis.</text>
</comment>
<evidence type="ECO:0000256" key="5">
    <source>
        <dbReference type="ARBA" id="ARBA00049598"/>
    </source>
</evidence>
<dbReference type="InterPro" id="IPR007529">
    <property type="entry name" value="Znf_HIT"/>
</dbReference>
<evidence type="ECO:0000313" key="11">
    <source>
        <dbReference type="Proteomes" id="UP000292702"/>
    </source>
</evidence>
<comment type="caution">
    <text evidence="10">The sequence shown here is derived from an EMBL/GenBank/DDBJ whole genome shotgun (WGS) entry which is preliminary data.</text>
</comment>
<accession>A0A4V2MXN8</accession>